<dbReference type="EMBL" id="SSTE01016484">
    <property type="protein sequence ID" value="KAA0041547.1"/>
    <property type="molecule type" value="Genomic_DNA"/>
</dbReference>
<gene>
    <name evidence="3" type="ORF">E5676_scaffold242G001090</name>
    <name evidence="2" type="ORF">E6C27_scaffold93G00020</name>
</gene>
<evidence type="ECO:0000313" key="3">
    <source>
        <dbReference type="EMBL" id="TYK19707.1"/>
    </source>
</evidence>
<evidence type="ECO:0000256" key="1">
    <source>
        <dbReference type="SAM" id="MobiDB-lite"/>
    </source>
</evidence>
<feature type="region of interest" description="Disordered" evidence="1">
    <location>
        <begin position="25"/>
        <end position="73"/>
    </location>
</feature>
<reference evidence="4 5" key="1">
    <citation type="submission" date="2019-08" db="EMBL/GenBank/DDBJ databases">
        <title>Draft genome sequences of two oriental melons (Cucumis melo L. var makuwa).</title>
        <authorList>
            <person name="Kwon S.-Y."/>
        </authorList>
    </citation>
    <scope>NUCLEOTIDE SEQUENCE [LARGE SCALE GENOMIC DNA]</scope>
    <source>
        <strain evidence="5">cv. Chang Bougi</strain>
        <strain evidence="4">cv. SW 3</strain>
        <tissue evidence="2">Leaf</tissue>
    </source>
</reference>
<proteinExistence type="predicted"/>
<sequence length="116" mass="12836">MNHSDEPRTMSSFSSNFNETDVMFHEFVEDLNNPTGGSPLVDDNSDTSQPSPTPTPKRAQRNHRPTKLLDRSSLTIIATGQSRFCNDSTSLLSKEAVEDAHNQMLELQSQPTLDGS</sequence>
<dbReference type="Proteomes" id="UP000321393">
    <property type="component" value="Unassembled WGS sequence"/>
</dbReference>
<name>A0A5A7TIP0_CUCMM</name>
<protein>
    <submittedName>
        <fullName evidence="2">Gamma-aminobutyrate transaminase POP2</fullName>
    </submittedName>
</protein>
<dbReference type="EMBL" id="SSTD01006815">
    <property type="protein sequence ID" value="TYK19707.1"/>
    <property type="molecule type" value="Genomic_DNA"/>
</dbReference>
<organism evidence="2 4">
    <name type="scientific">Cucumis melo var. makuwa</name>
    <name type="common">Oriental melon</name>
    <dbReference type="NCBI Taxonomy" id="1194695"/>
    <lineage>
        <taxon>Eukaryota</taxon>
        <taxon>Viridiplantae</taxon>
        <taxon>Streptophyta</taxon>
        <taxon>Embryophyta</taxon>
        <taxon>Tracheophyta</taxon>
        <taxon>Spermatophyta</taxon>
        <taxon>Magnoliopsida</taxon>
        <taxon>eudicotyledons</taxon>
        <taxon>Gunneridae</taxon>
        <taxon>Pentapetalae</taxon>
        <taxon>rosids</taxon>
        <taxon>fabids</taxon>
        <taxon>Cucurbitales</taxon>
        <taxon>Cucurbitaceae</taxon>
        <taxon>Benincaseae</taxon>
        <taxon>Cucumis</taxon>
    </lineage>
</organism>
<dbReference type="Proteomes" id="UP000321947">
    <property type="component" value="Unassembled WGS sequence"/>
</dbReference>
<evidence type="ECO:0000313" key="4">
    <source>
        <dbReference type="Proteomes" id="UP000321393"/>
    </source>
</evidence>
<comment type="caution">
    <text evidence="2">The sequence shown here is derived from an EMBL/GenBank/DDBJ whole genome shotgun (WGS) entry which is preliminary data.</text>
</comment>
<evidence type="ECO:0000313" key="5">
    <source>
        <dbReference type="Proteomes" id="UP000321947"/>
    </source>
</evidence>
<dbReference type="AlphaFoldDB" id="A0A5A7TIP0"/>
<accession>A0A5A7TIP0</accession>
<dbReference type="OrthoDB" id="5587616at2759"/>
<evidence type="ECO:0000313" key="2">
    <source>
        <dbReference type="EMBL" id="KAA0041547.1"/>
    </source>
</evidence>